<evidence type="ECO:0000313" key="1">
    <source>
        <dbReference type="EMBL" id="KAJ1120470.1"/>
    </source>
</evidence>
<reference evidence="1" key="1">
    <citation type="journal article" date="2022" name="bioRxiv">
        <title>Sequencing and chromosome-scale assembly of the giantPleurodeles waltlgenome.</title>
        <authorList>
            <person name="Brown T."/>
            <person name="Elewa A."/>
            <person name="Iarovenko S."/>
            <person name="Subramanian E."/>
            <person name="Araus A.J."/>
            <person name="Petzold A."/>
            <person name="Susuki M."/>
            <person name="Suzuki K.-i.T."/>
            <person name="Hayashi T."/>
            <person name="Toyoda A."/>
            <person name="Oliveira C."/>
            <person name="Osipova E."/>
            <person name="Leigh N.D."/>
            <person name="Simon A."/>
            <person name="Yun M.H."/>
        </authorList>
    </citation>
    <scope>NUCLEOTIDE SEQUENCE</scope>
    <source>
        <strain evidence="1">20211129_DDA</strain>
        <tissue evidence="1">Liver</tissue>
    </source>
</reference>
<keyword evidence="2" id="KW-1185">Reference proteome</keyword>
<sequence>MAEPRPGSRYRLPINALPVSRAAASAGLSVNTARGTVPARWLQWTRRGHVRPRSITGDVTLDHTGSCGPALASTTAFLFLSVNAEVLPRCARATEIKLARGTS</sequence>
<gene>
    <name evidence="1" type="ORF">NDU88_008635</name>
</gene>
<proteinExistence type="predicted"/>
<dbReference type="Proteomes" id="UP001066276">
    <property type="component" value="Chromosome 8"/>
</dbReference>
<name>A0AAV7P5M0_PLEWA</name>
<evidence type="ECO:0000313" key="2">
    <source>
        <dbReference type="Proteomes" id="UP001066276"/>
    </source>
</evidence>
<protein>
    <submittedName>
        <fullName evidence="1">Uncharacterized protein</fullName>
    </submittedName>
</protein>
<accession>A0AAV7P5M0</accession>
<organism evidence="1 2">
    <name type="scientific">Pleurodeles waltl</name>
    <name type="common">Iberian ribbed newt</name>
    <dbReference type="NCBI Taxonomy" id="8319"/>
    <lineage>
        <taxon>Eukaryota</taxon>
        <taxon>Metazoa</taxon>
        <taxon>Chordata</taxon>
        <taxon>Craniata</taxon>
        <taxon>Vertebrata</taxon>
        <taxon>Euteleostomi</taxon>
        <taxon>Amphibia</taxon>
        <taxon>Batrachia</taxon>
        <taxon>Caudata</taxon>
        <taxon>Salamandroidea</taxon>
        <taxon>Salamandridae</taxon>
        <taxon>Pleurodelinae</taxon>
        <taxon>Pleurodeles</taxon>
    </lineage>
</organism>
<dbReference type="AlphaFoldDB" id="A0AAV7P5M0"/>
<dbReference type="EMBL" id="JANPWB010000012">
    <property type="protein sequence ID" value="KAJ1120470.1"/>
    <property type="molecule type" value="Genomic_DNA"/>
</dbReference>
<comment type="caution">
    <text evidence="1">The sequence shown here is derived from an EMBL/GenBank/DDBJ whole genome shotgun (WGS) entry which is preliminary data.</text>
</comment>